<accession>A0ABS8TKH2</accession>
<keyword evidence="3" id="KW-1185">Reference proteome</keyword>
<dbReference type="Proteomes" id="UP000823775">
    <property type="component" value="Unassembled WGS sequence"/>
</dbReference>
<evidence type="ECO:0000313" key="2">
    <source>
        <dbReference type="EMBL" id="MCD7471348.1"/>
    </source>
</evidence>
<dbReference type="EMBL" id="JACEIK010001670">
    <property type="protein sequence ID" value="MCD7471348.1"/>
    <property type="molecule type" value="Genomic_DNA"/>
</dbReference>
<evidence type="ECO:0000256" key="1">
    <source>
        <dbReference type="SAM" id="MobiDB-lite"/>
    </source>
</evidence>
<feature type="compositionally biased region" description="Basic and acidic residues" evidence="1">
    <location>
        <begin position="1"/>
        <end position="11"/>
    </location>
</feature>
<comment type="caution">
    <text evidence="2">The sequence shown here is derived from an EMBL/GenBank/DDBJ whole genome shotgun (WGS) entry which is preliminary data.</text>
</comment>
<protein>
    <submittedName>
        <fullName evidence="2">Uncharacterized protein</fullName>
    </submittedName>
</protein>
<feature type="region of interest" description="Disordered" evidence="1">
    <location>
        <begin position="1"/>
        <end position="32"/>
    </location>
</feature>
<reference evidence="2 3" key="1">
    <citation type="journal article" date="2021" name="BMC Genomics">
        <title>Datura genome reveals duplications of psychoactive alkaloid biosynthetic genes and high mutation rate following tissue culture.</title>
        <authorList>
            <person name="Rajewski A."/>
            <person name="Carter-House D."/>
            <person name="Stajich J."/>
            <person name="Litt A."/>
        </authorList>
    </citation>
    <scope>NUCLEOTIDE SEQUENCE [LARGE SCALE GENOMIC DNA]</scope>
    <source>
        <strain evidence="2">AR-01</strain>
    </source>
</reference>
<proteinExistence type="predicted"/>
<evidence type="ECO:0000313" key="3">
    <source>
        <dbReference type="Proteomes" id="UP000823775"/>
    </source>
</evidence>
<gene>
    <name evidence="2" type="ORF">HAX54_011744</name>
</gene>
<sequence>MAQVSHDESVLPRDVPSPSSIPSSEEGVAAEKGTIETSYDYLFEGELPVEKGTSSNILAYGDQLTVQSLTQMAMGDERLPCSERTVPRSSFPAPKSPKNCCYTTNETIKGPDSSSKHQVKFQEIDGGCSKGKSGEITCRRKLKRKVVAEDEVQPENVLDPEGDEGGKETEEELLFRVKRGKTVSQPSSGKGTKLPKRFPAKKIASSSNRRIGDLIDEMFPKGVWTLPNLSQVMCLQVGTLRDLLL</sequence>
<organism evidence="2 3">
    <name type="scientific">Datura stramonium</name>
    <name type="common">Jimsonweed</name>
    <name type="synonym">Common thornapple</name>
    <dbReference type="NCBI Taxonomy" id="4076"/>
    <lineage>
        <taxon>Eukaryota</taxon>
        <taxon>Viridiplantae</taxon>
        <taxon>Streptophyta</taxon>
        <taxon>Embryophyta</taxon>
        <taxon>Tracheophyta</taxon>
        <taxon>Spermatophyta</taxon>
        <taxon>Magnoliopsida</taxon>
        <taxon>eudicotyledons</taxon>
        <taxon>Gunneridae</taxon>
        <taxon>Pentapetalae</taxon>
        <taxon>asterids</taxon>
        <taxon>lamiids</taxon>
        <taxon>Solanales</taxon>
        <taxon>Solanaceae</taxon>
        <taxon>Solanoideae</taxon>
        <taxon>Datureae</taxon>
        <taxon>Datura</taxon>
    </lineage>
</organism>
<feature type="region of interest" description="Disordered" evidence="1">
    <location>
        <begin position="179"/>
        <end position="202"/>
    </location>
</feature>
<feature type="region of interest" description="Disordered" evidence="1">
    <location>
        <begin position="83"/>
        <end position="117"/>
    </location>
</feature>
<name>A0ABS8TKH2_DATST</name>